<dbReference type="InterPro" id="IPR009056">
    <property type="entry name" value="Cyt_c-like_dom"/>
</dbReference>
<dbReference type="SUPFAM" id="SSF46626">
    <property type="entry name" value="Cytochrome c"/>
    <property type="match status" value="1"/>
</dbReference>
<dbReference type="STRING" id="1237149.C900_00532"/>
<dbReference type="PROSITE" id="PS51007">
    <property type="entry name" value="CYTC"/>
    <property type="match status" value="1"/>
</dbReference>
<dbReference type="Pfam" id="PF00034">
    <property type="entry name" value="Cytochrom_C"/>
    <property type="match status" value="1"/>
</dbReference>
<keyword evidence="7" id="KW-1185">Reference proteome</keyword>
<dbReference type="PANTHER" id="PTHR35008">
    <property type="entry name" value="BLL4482 PROTEIN-RELATED"/>
    <property type="match status" value="1"/>
</dbReference>
<dbReference type="AlphaFoldDB" id="L8JHM5"/>
<dbReference type="Proteomes" id="UP000011135">
    <property type="component" value="Unassembled WGS sequence"/>
</dbReference>
<evidence type="ECO:0000256" key="2">
    <source>
        <dbReference type="ARBA" id="ARBA00022723"/>
    </source>
</evidence>
<evidence type="ECO:0000256" key="1">
    <source>
        <dbReference type="ARBA" id="ARBA00022617"/>
    </source>
</evidence>
<keyword evidence="3 4" id="KW-0408">Iron</keyword>
<dbReference type="EMBL" id="AMZN01000122">
    <property type="protein sequence ID" value="ELR68305.1"/>
    <property type="molecule type" value="Genomic_DNA"/>
</dbReference>
<sequence>MYYSENINSVCKKTPMSALCLSQKCSGASVCSAFWNFIPPFGGNVFLKPLNRNMKYCLGLLSLVVFCSCSGKGGETKALSHTEKVKLEQYMVAGQQLYMQHCSACHQAEGQGLAKLFPPLKNSDYLNDNVEGVVCVIKNGLSGEIVVNGVTYNQPMPALPQLTSLEIAEIATYLYNSWGRSEGVINVKEVEEMLEKCEP</sequence>
<dbReference type="PANTHER" id="PTHR35008:SF8">
    <property type="entry name" value="ALCOHOL DEHYDROGENASE CYTOCHROME C SUBUNIT"/>
    <property type="match status" value="1"/>
</dbReference>
<proteinExistence type="predicted"/>
<feature type="domain" description="Cytochrome c" evidence="5">
    <location>
        <begin position="89"/>
        <end position="178"/>
    </location>
</feature>
<name>L8JHM5_9BACT</name>
<accession>L8JHM5</accession>
<dbReference type="Gene3D" id="1.10.760.10">
    <property type="entry name" value="Cytochrome c-like domain"/>
    <property type="match status" value="1"/>
</dbReference>
<evidence type="ECO:0000259" key="5">
    <source>
        <dbReference type="PROSITE" id="PS51007"/>
    </source>
</evidence>
<reference evidence="6 7" key="1">
    <citation type="submission" date="2012-12" db="EMBL/GenBank/DDBJ databases">
        <title>Genome assembly of Fulvivirga imtechensis AK7.</title>
        <authorList>
            <person name="Nupur N."/>
            <person name="Khatri I."/>
            <person name="Kumar R."/>
            <person name="Subramanian S."/>
            <person name="Pinnaka A."/>
        </authorList>
    </citation>
    <scope>NUCLEOTIDE SEQUENCE [LARGE SCALE GENOMIC DNA]</scope>
    <source>
        <strain evidence="6 7">AK7</strain>
    </source>
</reference>
<dbReference type="InterPro" id="IPR051459">
    <property type="entry name" value="Cytochrome_c-type_DH"/>
</dbReference>
<keyword evidence="2 4" id="KW-0479">Metal-binding</keyword>
<dbReference type="GO" id="GO:0046872">
    <property type="term" value="F:metal ion binding"/>
    <property type="evidence" value="ECO:0007669"/>
    <property type="project" value="UniProtKB-KW"/>
</dbReference>
<dbReference type="GO" id="GO:0020037">
    <property type="term" value="F:heme binding"/>
    <property type="evidence" value="ECO:0007669"/>
    <property type="project" value="InterPro"/>
</dbReference>
<keyword evidence="1 4" id="KW-0349">Heme</keyword>
<evidence type="ECO:0000256" key="3">
    <source>
        <dbReference type="ARBA" id="ARBA00023004"/>
    </source>
</evidence>
<evidence type="ECO:0000313" key="6">
    <source>
        <dbReference type="EMBL" id="ELR68305.1"/>
    </source>
</evidence>
<evidence type="ECO:0000256" key="4">
    <source>
        <dbReference type="PROSITE-ProRule" id="PRU00433"/>
    </source>
</evidence>
<evidence type="ECO:0000313" key="7">
    <source>
        <dbReference type="Proteomes" id="UP000011135"/>
    </source>
</evidence>
<dbReference type="eggNOG" id="COG2010">
    <property type="taxonomic scope" value="Bacteria"/>
</dbReference>
<gene>
    <name evidence="6" type="ORF">C900_00532</name>
</gene>
<dbReference type="GO" id="GO:0009055">
    <property type="term" value="F:electron transfer activity"/>
    <property type="evidence" value="ECO:0007669"/>
    <property type="project" value="InterPro"/>
</dbReference>
<organism evidence="6 7">
    <name type="scientific">Fulvivirga imtechensis AK7</name>
    <dbReference type="NCBI Taxonomy" id="1237149"/>
    <lineage>
        <taxon>Bacteria</taxon>
        <taxon>Pseudomonadati</taxon>
        <taxon>Bacteroidota</taxon>
        <taxon>Cytophagia</taxon>
        <taxon>Cytophagales</taxon>
        <taxon>Fulvivirgaceae</taxon>
        <taxon>Fulvivirga</taxon>
    </lineage>
</organism>
<comment type="caution">
    <text evidence="6">The sequence shown here is derived from an EMBL/GenBank/DDBJ whole genome shotgun (WGS) entry which is preliminary data.</text>
</comment>
<dbReference type="InterPro" id="IPR036909">
    <property type="entry name" value="Cyt_c-like_dom_sf"/>
</dbReference>
<protein>
    <submittedName>
        <fullName evidence="6">Putative nitrite reductase</fullName>
    </submittedName>
</protein>